<protein>
    <recommendedName>
        <fullName evidence="1">DUF7352 domain-containing protein</fullName>
    </recommendedName>
</protein>
<keyword evidence="5" id="KW-1185">Reference proteome</keyword>
<sequence>MKTIHKFRLAAGKEPTTLTLREGFRVVRCEYLMPQKAVFLWVQQPLNVSTPLVDRHFRVAMSGEPVPDSFEYLDTALDPFGPEAYHVFEVPEEEMHAAPEEYVEEGEKAPLERTGWRAAQYVF</sequence>
<dbReference type="EMBL" id="PTIU01000007">
    <property type="protein sequence ID" value="PPK55097.1"/>
    <property type="molecule type" value="Genomic_DNA"/>
</dbReference>
<proteinExistence type="predicted"/>
<comment type="caution">
    <text evidence="3">The sequence shown here is derived from an EMBL/GenBank/DDBJ whole genome shotgun (WGS) entry which is preliminary data.</text>
</comment>
<dbReference type="RefSeq" id="WP_258075571.1">
    <property type="nucleotide sequence ID" value="NZ_PTIT01000007.1"/>
</dbReference>
<evidence type="ECO:0000313" key="3">
    <source>
        <dbReference type="EMBL" id="PPK55097.1"/>
    </source>
</evidence>
<dbReference type="STRING" id="930118.SAMN05216429_109155"/>
<dbReference type="Proteomes" id="UP000239446">
    <property type="component" value="Unassembled WGS sequence"/>
</dbReference>
<evidence type="ECO:0000313" key="2">
    <source>
        <dbReference type="EMBL" id="PPK52214.1"/>
    </source>
</evidence>
<dbReference type="AlphaFoldDB" id="A0A2S6G7E7"/>
<evidence type="ECO:0000313" key="4">
    <source>
        <dbReference type="Proteomes" id="UP000239446"/>
    </source>
</evidence>
<gene>
    <name evidence="3" type="ORF">B0H24_10074</name>
    <name evidence="2" type="ORF">BY455_107142</name>
</gene>
<evidence type="ECO:0000313" key="5">
    <source>
        <dbReference type="Proteomes" id="UP000239648"/>
    </source>
</evidence>
<accession>A0A2S6G7E7</accession>
<dbReference type="Pfam" id="PF24043">
    <property type="entry name" value="DUF7352"/>
    <property type="match status" value="1"/>
</dbReference>
<feature type="domain" description="DUF7352" evidence="1">
    <location>
        <begin position="1"/>
        <end position="94"/>
    </location>
</feature>
<dbReference type="Proteomes" id="UP000239648">
    <property type="component" value="Unassembled WGS sequence"/>
</dbReference>
<reference evidence="2 5" key="1">
    <citation type="submission" date="2018-02" db="EMBL/GenBank/DDBJ databases">
        <title>Deep subsurface shale carbon reservoir microbial communities from Ohio and West Virginia, USA.</title>
        <authorList>
            <person name="Wrighton K."/>
        </authorList>
    </citation>
    <scope>NUCLEOTIDE SEQUENCE [LARGE SCALE GENOMIC DNA]</scope>
    <source>
        <strain evidence="2 5">UTICA-S1B6</strain>
    </source>
</reference>
<evidence type="ECO:0000259" key="1">
    <source>
        <dbReference type="Pfam" id="PF24043"/>
    </source>
</evidence>
<dbReference type="InterPro" id="IPR055776">
    <property type="entry name" value="DUF7352"/>
</dbReference>
<dbReference type="EMBL" id="PTIT01000007">
    <property type="protein sequence ID" value="PPK52214.1"/>
    <property type="molecule type" value="Genomic_DNA"/>
</dbReference>
<name>A0A2S6G7E7_9GAMM</name>
<reference evidence="3 4" key="2">
    <citation type="submission" date="2018-02" db="EMBL/GenBank/DDBJ databases">
        <title>Subsurface microbial communities from deep shales in Ohio and West Virginia, USA.</title>
        <authorList>
            <person name="Wrighton K."/>
        </authorList>
    </citation>
    <scope>NUCLEOTIDE SEQUENCE [LARGE SCALE GENOMIC DNA]</scope>
    <source>
        <strain evidence="3 4">UTICA-S1B9</strain>
    </source>
</reference>
<organism evidence="3 4">
    <name type="scientific">Marinobacter persicus</name>
    <dbReference type="NCBI Taxonomy" id="930118"/>
    <lineage>
        <taxon>Bacteria</taxon>
        <taxon>Pseudomonadati</taxon>
        <taxon>Pseudomonadota</taxon>
        <taxon>Gammaproteobacteria</taxon>
        <taxon>Pseudomonadales</taxon>
        <taxon>Marinobacteraceae</taxon>
        <taxon>Marinobacter</taxon>
    </lineage>
</organism>